<dbReference type="Pfam" id="PF06097">
    <property type="entry name" value="DUF945"/>
    <property type="match status" value="1"/>
</dbReference>
<sequence>MKKTYIAVAIAAAAVVGYAGVQQVSYQDHVRAGVEKLVEQLNDTTILGEQFDVTIKSQQGGLMSSSGVILLNDSNTRRPTEFQVEYRVNHGLATLLAGPSYTAKITNPVMKGNDEKTITSLVLDGQPVVVEGYMKGDSIDGEMIIPNIDFAENSSAMTVKPITVEFSADSFDEEGRPENFELTANMPEFMLKERHSAIGLSGGKLFMNNSFDGEEGEGQATIEIAEASIDGVSIKSFGVDIASKVDDEFTTSLAVNLGSLEGEGQSLSDGELKYKISGLDGKAVVKIIEVAQEGARHGWSDREMKHAVEGVLNERADQLLAQNPQFELQSFQFKQNGADIINASGVAKLDAEKLPEHYVQDGLKSRRGPDPQALMNAAFVDFSASFGKEAKDLVGMFNPMVAAMLEANGDQFTFKLEKGQMTMNGDKI</sequence>
<dbReference type="InterPro" id="IPR010352">
    <property type="entry name" value="DUF945"/>
</dbReference>
<feature type="chain" id="PRO_5019123905" evidence="1">
    <location>
        <begin position="20"/>
        <end position="428"/>
    </location>
</feature>
<keyword evidence="1" id="KW-0732">Signal</keyword>
<protein>
    <submittedName>
        <fullName evidence="2">DUF945 family protein</fullName>
    </submittedName>
</protein>
<dbReference type="Proteomes" id="UP000283087">
    <property type="component" value="Unassembled WGS sequence"/>
</dbReference>
<gene>
    <name evidence="2" type="ORF">EH243_05660</name>
</gene>
<dbReference type="RefSeq" id="WP_126157678.1">
    <property type="nucleotide sequence ID" value="NZ_RQXW01000004.1"/>
</dbReference>
<reference evidence="2 3" key="1">
    <citation type="submission" date="2018-11" db="EMBL/GenBank/DDBJ databases">
        <title>The draft genome sequence of Amphritea opalescens ANRC-JH13T.</title>
        <authorList>
            <person name="Fang Z."/>
            <person name="Zhang Y."/>
            <person name="Han X."/>
        </authorList>
    </citation>
    <scope>NUCLEOTIDE SEQUENCE [LARGE SCALE GENOMIC DNA]</scope>
    <source>
        <strain evidence="2 3">ANRC-JH13</strain>
    </source>
</reference>
<dbReference type="AlphaFoldDB" id="A0A430KSR1"/>
<dbReference type="EMBL" id="RQXW01000004">
    <property type="protein sequence ID" value="RTE66575.1"/>
    <property type="molecule type" value="Genomic_DNA"/>
</dbReference>
<evidence type="ECO:0000256" key="1">
    <source>
        <dbReference type="SAM" id="SignalP"/>
    </source>
</evidence>
<feature type="signal peptide" evidence="1">
    <location>
        <begin position="1"/>
        <end position="19"/>
    </location>
</feature>
<accession>A0A430KSR1</accession>
<organism evidence="2 3">
    <name type="scientific">Amphritea opalescens</name>
    <dbReference type="NCBI Taxonomy" id="2490544"/>
    <lineage>
        <taxon>Bacteria</taxon>
        <taxon>Pseudomonadati</taxon>
        <taxon>Pseudomonadota</taxon>
        <taxon>Gammaproteobacteria</taxon>
        <taxon>Oceanospirillales</taxon>
        <taxon>Oceanospirillaceae</taxon>
        <taxon>Amphritea</taxon>
    </lineage>
</organism>
<keyword evidence="3" id="KW-1185">Reference proteome</keyword>
<comment type="caution">
    <text evidence="2">The sequence shown here is derived from an EMBL/GenBank/DDBJ whole genome shotgun (WGS) entry which is preliminary data.</text>
</comment>
<proteinExistence type="predicted"/>
<evidence type="ECO:0000313" key="3">
    <source>
        <dbReference type="Proteomes" id="UP000283087"/>
    </source>
</evidence>
<evidence type="ECO:0000313" key="2">
    <source>
        <dbReference type="EMBL" id="RTE66575.1"/>
    </source>
</evidence>
<name>A0A430KSR1_9GAMM</name>